<keyword evidence="2" id="KW-0472">Membrane</keyword>
<comment type="caution">
    <text evidence="3">The sequence shown here is derived from an EMBL/GenBank/DDBJ whole genome shotgun (WGS) entry which is preliminary data.</text>
</comment>
<dbReference type="Proteomes" id="UP000694255">
    <property type="component" value="Unassembled WGS sequence"/>
</dbReference>
<keyword evidence="2" id="KW-0812">Transmembrane</keyword>
<protein>
    <submittedName>
        <fullName evidence="3">Uncharacterized protein</fullName>
    </submittedName>
</protein>
<evidence type="ECO:0000313" key="3">
    <source>
        <dbReference type="EMBL" id="KAG7660674.1"/>
    </source>
</evidence>
<feature type="transmembrane region" description="Helical" evidence="2">
    <location>
        <begin position="124"/>
        <end position="147"/>
    </location>
</feature>
<dbReference type="PANTHER" id="PTHR35519">
    <property type="entry name" value="MEMBRANE PROTEINS"/>
    <property type="match status" value="1"/>
</dbReference>
<name>A0A8J5Q1V7_9ASCO</name>
<dbReference type="InterPro" id="IPR025187">
    <property type="entry name" value="DUF4112"/>
</dbReference>
<keyword evidence="2" id="KW-1133">Transmembrane helix</keyword>
<dbReference type="EMBL" id="JAGSYN010000275">
    <property type="protein sequence ID" value="KAG7660674.1"/>
    <property type="molecule type" value="Genomic_DNA"/>
</dbReference>
<feature type="compositionally biased region" description="Low complexity" evidence="1">
    <location>
        <begin position="224"/>
        <end position="252"/>
    </location>
</feature>
<accession>A0A8J5Q1V7</accession>
<feature type="compositionally biased region" description="Polar residues" evidence="1">
    <location>
        <begin position="275"/>
        <end position="286"/>
    </location>
</feature>
<keyword evidence="4" id="KW-1185">Reference proteome</keyword>
<dbReference type="GeneID" id="73472591"/>
<dbReference type="PANTHER" id="PTHR35519:SF2">
    <property type="entry name" value="PH DOMAIN PROTEIN"/>
    <property type="match status" value="1"/>
</dbReference>
<gene>
    <name evidence="3" type="ORF">J8A68_005791</name>
</gene>
<evidence type="ECO:0000256" key="2">
    <source>
        <dbReference type="SAM" id="Phobius"/>
    </source>
</evidence>
<dbReference type="AlphaFoldDB" id="A0A8J5Q1V7"/>
<evidence type="ECO:0000256" key="1">
    <source>
        <dbReference type="SAM" id="MobiDB-lite"/>
    </source>
</evidence>
<proteinExistence type="predicted"/>
<feature type="region of interest" description="Disordered" evidence="1">
    <location>
        <begin position="269"/>
        <end position="305"/>
    </location>
</feature>
<feature type="region of interest" description="Disordered" evidence="1">
    <location>
        <begin position="217"/>
        <end position="252"/>
    </location>
</feature>
<dbReference type="Pfam" id="PF13430">
    <property type="entry name" value="DUF4112"/>
    <property type="match status" value="1"/>
</dbReference>
<dbReference type="OrthoDB" id="2103474at2759"/>
<sequence length="305" mass="34248">MSSIIAKFILNRLLKDNQWNKIGVENPYYQLVPIEEDSKGNIKYKKIPRAVPDGISVNDLTILESFKRKAYRYDYWFSILGISFGWCNIISLIPIVGTVISTYWSLKLLRLTWRLDYGFPLDLQILFIINIVIDFVLGLIPFVGTIIEIGYKANSRNYLLLEKHLQRVGEEKLGYITKEEIRPGFINDKIQPFVEDKIKPMALKSSEQVLELLHHRGNNNKPRSASSDDSASVYSVPGSTTQTTTTSVLTSASPVGTATPIEVEDLITEKYAHSLNGNSEDPSGDSTPEAVASGILRHKNLETSP</sequence>
<dbReference type="RefSeq" id="XP_049260907.1">
    <property type="nucleotide sequence ID" value="XM_049409896.1"/>
</dbReference>
<evidence type="ECO:0000313" key="4">
    <source>
        <dbReference type="Proteomes" id="UP000694255"/>
    </source>
</evidence>
<reference evidence="3 4" key="1">
    <citation type="journal article" date="2021" name="DNA Res.">
        <title>Genome analysis of Candida subhashii reveals its hybrid nature and dual mitochondrial genome conformations.</title>
        <authorList>
            <person name="Mixao V."/>
            <person name="Hegedusova E."/>
            <person name="Saus E."/>
            <person name="Pryszcz L.P."/>
            <person name="Cillingova A."/>
            <person name="Nosek J."/>
            <person name="Gabaldon T."/>
        </authorList>
    </citation>
    <scope>NUCLEOTIDE SEQUENCE [LARGE SCALE GENOMIC DNA]</scope>
    <source>
        <strain evidence="3 4">CBS 10753</strain>
    </source>
</reference>
<feature type="transmembrane region" description="Helical" evidence="2">
    <location>
        <begin position="75"/>
        <end position="104"/>
    </location>
</feature>
<organism evidence="3 4">
    <name type="scientific">[Candida] subhashii</name>
    <dbReference type="NCBI Taxonomy" id="561895"/>
    <lineage>
        <taxon>Eukaryota</taxon>
        <taxon>Fungi</taxon>
        <taxon>Dikarya</taxon>
        <taxon>Ascomycota</taxon>
        <taxon>Saccharomycotina</taxon>
        <taxon>Pichiomycetes</taxon>
        <taxon>Debaryomycetaceae</taxon>
        <taxon>Spathaspora</taxon>
    </lineage>
</organism>